<keyword evidence="2" id="KW-0472">Membrane</keyword>
<accession>A0A0N4XI60</accession>
<dbReference type="Proteomes" id="UP000271162">
    <property type="component" value="Unassembled WGS sequence"/>
</dbReference>
<protein>
    <submittedName>
        <fullName evidence="3 5">Uncharacterized protein</fullName>
    </submittedName>
</protein>
<name>A0A0N4XI60_NIPBR</name>
<feature type="compositionally biased region" description="Basic and acidic residues" evidence="1">
    <location>
        <begin position="1"/>
        <end position="13"/>
    </location>
</feature>
<organism evidence="5">
    <name type="scientific">Nippostrongylus brasiliensis</name>
    <name type="common">Rat hookworm</name>
    <dbReference type="NCBI Taxonomy" id="27835"/>
    <lineage>
        <taxon>Eukaryota</taxon>
        <taxon>Metazoa</taxon>
        <taxon>Ecdysozoa</taxon>
        <taxon>Nematoda</taxon>
        <taxon>Chromadorea</taxon>
        <taxon>Rhabditida</taxon>
        <taxon>Rhabditina</taxon>
        <taxon>Rhabditomorpha</taxon>
        <taxon>Strongyloidea</taxon>
        <taxon>Heligmosomidae</taxon>
        <taxon>Nippostrongylus</taxon>
    </lineage>
</organism>
<evidence type="ECO:0000313" key="4">
    <source>
        <dbReference type="Proteomes" id="UP000271162"/>
    </source>
</evidence>
<reference evidence="5" key="1">
    <citation type="submission" date="2017-02" db="UniProtKB">
        <authorList>
            <consortium name="WormBaseParasite"/>
        </authorList>
    </citation>
    <scope>IDENTIFICATION</scope>
</reference>
<gene>
    <name evidence="3" type="ORF">NBR_LOCUS2213</name>
</gene>
<keyword evidence="2" id="KW-0812">Transmembrane</keyword>
<dbReference type="WBParaSite" id="NBR_0000221201-mRNA-1">
    <property type="protein sequence ID" value="NBR_0000221201-mRNA-1"/>
    <property type="gene ID" value="NBR_0000221201"/>
</dbReference>
<reference evidence="3 4" key="2">
    <citation type="submission" date="2018-11" db="EMBL/GenBank/DDBJ databases">
        <authorList>
            <consortium name="Pathogen Informatics"/>
        </authorList>
    </citation>
    <scope>NUCLEOTIDE SEQUENCE [LARGE SCALE GENOMIC DNA]</scope>
</reference>
<evidence type="ECO:0000313" key="3">
    <source>
        <dbReference type="EMBL" id="VDL65802.1"/>
    </source>
</evidence>
<dbReference type="AlphaFoldDB" id="A0A0N4XI60"/>
<feature type="region of interest" description="Disordered" evidence="1">
    <location>
        <begin position="1"/>
        <end position="33"/>
    </location>
</feature>
<keyword evidence="4" id="KW-1185">Reference proteome</keyword>
<feature type="transmembrane region" description="Helical" evidence="2">
    <location>
        <begin position="91"/>
        <end position="111"/>
    </location>
</feature>
<proteinExistence type="predicted"/>
<sequence length="130" mass="15084">MRFDNGRSRDRRQGQQHAASQKAQRIPLGSRGKAARVLQRLTHLRSECRGRSPVLSCCNTAAISTMWKPRERHRCYKSINMIRFIKALRSLIPVHSGVCSGFAGHLFYLFVLKRESLRTTHIVKRKRQKK</sequence>
<evidence type="ECO:0000313" key="5">
    <source>
        <dbReference type="WBParaSite" id="NBR_0000221201-mRNA-1"/>
    </source>
</evidence>
<evidence type="ECO:0000256" key="1">
    <source>
        <dbReference type="SAM" id="MobiDB-lite"/>
    </source>
</evidence>
<evidence type="ECO:0000256" key="2">
    <source>
        <dbReference type="SAM" id="Phobius"/>
    </source>
</evidence>
<dbReference type="EMBL" id="UYSL01002372">
    <property type="protein sequence ID" value="VDL65802.1"/>
    <property type="molecule type" value="Genomic_DNA"/>
</dbReference>
<keyword evidence="2" id="KW-1133">Transmembrane helix</keyword>